<organism evidence="1 2">
    <name type="scientific">Deinococcus enclensis</name>
    <dbReference type="NCBI Taxonomy" id="1049582"/>
    <lineage>
        <taxon>Bacteria</taxon>
        <taxon>Thermotogati</taxon>
        <taxon>Deinococcota</taxon>
        <taxon>Deinococci</taxon>
        <taxon>Deinococcales</taxon>
        <taxon>Deinococcaceae</taxon>
        <taxon>Deinococcus</taxon>
    </lineage>
</organism>
<protein>
    <recommendedName>
        <fullName evidence="3">Alpha/beta hydrolase</fullName>
    </recommendedName>
</protein>
<gene>
    <name evidence="1" type="ORF">QO006_002566</name>
</gene>
<evidence type="ECO:0000313" key="1">
    <source>
        <dbReference type="EMBL" id="MDP9765118.1"/>
    </source>
</evidence>
<dbReference type="EMBL" id="JAURUR010000009">
    <property type="protein sequence ID" value="MDP9765118.1"/>
    <property type="molecule type" value="Genomic_DNA"/>
</dbReference>
<proteinExistence type="predicted"/>
<dbReference type="InterPro" id="IPR029058">
    <property type="entry name" value="AB_hydrolase_fold"/>
</dbReference>
<dbReference type="RefSeq" id="WP_307466669.1">
    <property type="nucleotide sequence ID" value="NZ_JAURUR010000009.1"/>
</dbReference>
<dbReference type="Gene3D" id="3.40.50.1820">
    <property type="entry name" value="alpha/beta hydrolase"/>
    <property type="match status" value="1"/>
</dbReference>
<name>A0ABT9MET0_9DEIO</name>
<evidence type="ECO:0000313" key="2">
    <source>
        <dbReference type="Proteomes" id="UP001232163"/>
    </source>
</evidence>
<dbReference type="Proteomes" id="UP001232163">
    <property type="component" value="Unassembled WGS sequence"/>
</dbReference>
<reference evidence="1 2" key="1">
    <citation type="submission" date="2023-07" db="EMBL/GenBank/DDBJ databases">
        <title>Genomic Encyclopedia of Type Strains, Phase IV (KMG-IV): sequencing the most valuable type-strain genomes for metagenomic binning, comparative biology and taxonomic classification.</title>
        <authorList>
            <person name="Goeker M."/>
        </authorList>
    </citation>
    <scope>NUCLEOTIDE SEQUENCE [LARGE SCALE GENOMIC DNA]</scope>
    <source>
        <strain evidence="1 2">NIO-1023</strain>
    </source>
</reference>
<comment type="caution">
    <text evidence="1">The sequence shown here is derived from an EMBL/GenBank/DDBJ whole genome shotgun (WGS) entry which is preliminary data.</text>
</comment>
<dbReference type="SUPFAM" id="SSF53474">
    <property type="entry name" value="alpha/beta-Hydrolases"/>
    <property type="match status" value="1"/>
</dbReference>
<accession>A0ABT9MET0</accession>
<evidence type="ECO:0008006" key="3">
    <source>
        <dbReference type="Google" id="ProtNLM"/>
    </source>
</evidence>
<keyword evidence="2" id="KW-1185">Reference proteome</keyword>
<sequence>MTTEAFAAWQSLVFGAAHDPPRALRLLQEPPPGLTSEQWARGQFWKACLHCHAGERVEALAALTEVDRAGHWLSPNRLQDRDLDPLRDAPEFTELERKWTHRLNLEAAAHTATLEVLPAVGPERGTLVALHMNHHGPAQAAALFAPLTAQGWQVTVAGSGQYAGEGMAVWNDRDQADAEIRQWAQDVGGAPVWAGLSAGGAAALRNVLTGAVPARGVLAVVPSVGPHPDWCPDVPVQVPVAVVVGEQDPLAAGARQFADLLQDRGVPVRVWAHAGGHDVPPHWADVLREATEWIMGFPG</sequence>